<dbReference type="RefSeq" id="WP_110887954.1">
    <property type="nucleotide sequence ID" value="NZ_QJSX01000014.1"/>
</dbReference>
<keyword evidence="2" id="KW-1185">Reference proteome</keyword>
<proteinExistence type="predicted"/>
<dbReference type="AlphaFoldDB" id="A0A318S3C8"/>
<gene>
    <name evidence="1" type="ORF">DES52_114136</name>
</gene>
<reference evidence="1 2" key="1">
    <citation type="submission" date="2018-06" db="EMBL/GenBank/DDBJ databases">
        <title>Genomic Encyclopedia of Type Strains, Phase IV (KMG-IV): sequencing the most valuable type-strain genomes for metagenomic binning, comparative biology and taxonomic classification.</title>
        <authorList>
            <person name="Goeker M."/>
        </authorList>
    </citation>
    <scope>NUCLEOTIDE SEQUENCE [LARGE SCALE GENOMIC DNA]</scope>
    <source>
        <strain evidence="1 2">DSM 18048</strain>
    </source>
</reference>
<evidence type="ECO:0000313" key="1">
    <source>
        <dbReference type="EMBL" id="PYE51935.1"/>
    </source>
</evidence>
<dbReference type="Proteomes" id="UP000248326">
    <property type="component" value="Unassembled WGS sequence"/>
</dbReference>
<accession>A0A318S3C8</accession>
<name>A0A318S3C8_9DEIO</name>
<sequence length="78" mass="8724">MSHPNDVKIHLEGMATPARFTSLEGERGLVRLRVENHALTVGEEYGVEMHDGSAFVFKTLEDLGDGEYRLKLARRGLV</sequence>
<comment type="caution">
    <text evidence="1">The sequence shown here is derived from an EMBL/GenBank/DDBJ whole genome shotgun (WGS) entry which is preliminary data.</text>
</comment>
<organism evidence="1 2">
    <name type="scientific">Deinococcus yavapaiensis KR-236</name>
    <dbReference type="NCBI Taxonomy" id="694435"/>
    <lineage>
        <taxon>Bacteria</taxon>
        <taxon>Thermotogati</taxon>
        <taxon>Deinococcota</taxon>
        <taxon>Deinococci</taxon>
        <taxon>Deinococcales</taxon>
        <taxon>Deinococcaceae</taxon>
        <taxon>Deinococcus</taxon>
    </lineage>
</organism>
<dbReference type="EMBL" id="QJSX01000014">
    <property type="protein sequence ID" value="PYE51935.1"/>
    <property type="molecule type" value="Genomic_DNA"/>
</dbReference>
<evidence type="ECO:0000313" key="2">
    <source>
        <dbReference type="Proteomes" id="UP000248326"/>
    </source>
</evidence>
<protein>
    <submittedName>
        <fullName evidence="1">Uncharacterized protein</fullName>
    </submittedName>
</protein>